<dbReference type="EMBL" id="CAJRST010038888">
    <property type="protein sequence ID" value="CAG6015923.1"/>
    <property type="molecule type" value="Genomic_DNA"/>
</dbReference>
<accession>A0A8S4BV66</accession>
<evidence type="ECO:0000256" key="1">
    <source>
        <dbReference type="SAM" id="MobiDB-lite"/>
    </source>
</evidence>
<feature type="region of interest" description="Disordered" evidence="1">
    <location>
        <begin position="30"/>
        <end position="80"/>
    </location>
</feature>
<evidence type="ECO:0000313" key="2">
    <source>
        <dbReference type="EMBL" id="CAG6015923.1"/>
    </source>
</evidence>
<dbReference type="Proteomes" id="UP000677803">
    <property type="component" value="Unassembled WGS sequence"/>
</dbReference>
<protein>
    <submittedName>
        <fullName evidence="2">(Atlantic silverside) hypothetical protein</fullName>
    </submittedName>
</protein>
<name>A0A8S4BV66_9TELE</name>
<dbReference type="AlphaFoldDB" id="A0A8S4BV66"/>
<sequence length="98" mass="10451">MEQRTSLYLPVSARSLRRPPASCCQVCFVPQQAGGSPSRGKQRHSRRPRGWEATGSASETGAHLSPSLWDLSGGGQGQGNVEGEVFTGHAYRSAVIIV</sequence>
<reference evidence="2" key="1">
    <citation type="submission" date="2021-05" db="EMBL/GenBank/DDBJ databases">
        <authorList>
            <person name="Tigano A."/>
        </authorList>
    </citation>
    <scope>NUCLEOTIDE SEQUENCE</scope>
</reference>
<keyword evidence="3" id="KW-1185">Reference proteome</keyword>
<organism evidence="2 3">
    <name type="scientific">Menidia menidia</name>
    <name type="common">Atlantic silverside</name>
    <dbReference type="NCBI Taxonomy" id="238744"/>
    <lineage>
        <taxon>Eukaryota</taxon>
        <taxon>Metazoa</taxon>
        <taxon>Chordata</taxon>
        <taxon>Craniata</taxon>
        <taxon>Vertebrata</taxon>
        <taxon>Euteleostomi</taxon>
        <taxon>Actinopterygii</taxon>
        <taxon>Neopterygii</taxon>
        <taxon>Teleostei</taxon>
        <taxon>Neoteleostei</taxon>
        <taxon>Acanthomorphata</taxon>
        <taxon>Ovalentaria</taxon>
        <taxon>Atherinomorphae</taxon>
        <taxon>Atheriniformes</taxon>
        <taxon>Atherinopsidae</taxon>
        <taxon>Menidiinae</taxon>
        <taxon>Menidia</taxon>
    </lineage>
</organism>
<evidence type="ECO:0000313" key="3">
    <source>
        <dbReference type="Proteomes" id="UP000677803"/>
    </source>
</evidence>
<proteinExistence type="predicted"/>
<comment type="caution">
    <text evidence="2">The sequence shown here is derived from an EMBL/GenBank/DDBJ whole genome shotgun (WGS) entry which is preliminary data.</text>
</comment>
<gene>
    <name evidence="2" type="ORF">MMEN_LOCUS19903</name>
</gene>